<gene>
    <name evidence="1" type="ORF">H5410_040481</name>
</gene>
<dbReference type="EMBL" id="JACXVP010000008">
    <property type="protein sequence ID" value="KAG5589967.1"/>
    <property type="molecule type" value="Genomic_DNA"/>
</dbReference>
<dbReference type="AlphaFoldDB" id="A0A9J5XR12"/>
<evidence type="ECO:0000313" key="2">
    <source>
        <dbReference type="Proteomes" id="UP000824120"/>
    </source>
</evidence>
<keyword evidence="2" id="KW-1185">Reference proteome</keyword>
<reference evidence="1 2" key="1">
    <citation type="submission" date="2020-09" db="EMBL/GenBank/DDBJ databases">
        <title>De no assembly of potato wild relative species, Solanum commersonii.</title>
        <authorList>
            <person name="Cho K."/>
        </authorList>
    </citation>
    <scope>NUCLEOTIDE SEQUENCE [LARGE SCALE GENOMIC DNA]</scope>
    <source>
        <strain evidence="1">LZ3.2</strain>
        <tissue evidence="1">Leaf</tissue>
    </source>
</reference>
<accession>A0A9J5XR12</accession>
<name>A0A9J5XR12_SOLCO</name>
<evidence type="ECO:0000313" key="1">
    <source>
        <dbReference type="EMBL" id="KAG5589967.1"/>
    </source>
</evidence>
<comment type="caution">
    <text evidence="1">The sequence shown here is derived from an EMBL/GenBank/DDBJ whole genome shotgun (WGS) entry which is preliminary data.</text>
</comment>
<protein>
    <submittedName>
        <fullName evidence="1">Uncharacterized protein</fullName>
    </submittedName>
</protein>
<dbReference type="Proteomes" id="UP000824120">
    <property type="component" value="Chromosome 8"/>
</dbReference>
<sequence>MWLISRNVGKRFAVSSQSPGGTLLTAHSKSYVVGVVTFSNPCRMFVEEFSECPLECHTCRRVGLPNLTTRAEVFMNVFSFLRLLDSSGCVGFSKLDDES</sequence>
<proteinExistence type="predicted"/>
<organism evidence="1 2">
    <name type="scientific">Solanum commersonii</name>
    <name type="common">Commerson's wild potato</name>
    <name type="synonym">Commerson's nightshade</name>
    <dbReference type="NCBI Taxonomy" id="4109"/>
    <lineage>
        <taxon>Eukaryota</taxon>
        <taxon>Viridiplantae</taxon>
        <taxon>Streptophyta</taxon>
        <taxon>Embryophyta</taxon>
        <taxon>Tracheophyta</taxon>
        <taxon>Spermatophyta</taxon>
        <taxon>Magnoliopsida</taxon>
        <taxon>eudicotyledons</taxon>
        <taxon>Gunneridae</taxon>
        <taxon>Pentapetalae</taxon>
        <taxon>asterids</taxon>
        <taxon>lamiids</taxon>
        <taxon>Solanales</taxon>
        <taxon>Solanaceae</taxon>
        <taxon>Solanoideae</taxon>
        <taxon>Solaneae</taxon>
        <taxon>Solanum</taxon>
    </lineage>
</organism>